<evidence type="ECO:0000313" key="3">
    <source>
        <dbReference type="EMBL" id="MBX0304258.1"/>
    </source>
</evidence>
<feature type="transmembrane region" description="Helical" evidence="2">
    <location>
        <begin position="274"/>
        <end position="294"/>
    </location>
</feature>
<proteinExistence type="predicted"/>
<feature type="transmembrane region" description="Helical" evidence="2">
    <location>
        <begin position="22"/>
        <end position="46"/>
    </location>
</feature>
<dbReference type="AlphaFoldDB" id="A0A8J8CBF5"/>
<feature type="transmembrane region" description="Helical" evidence="2">
    <location>
        <begin position="137"/>
        <end position="156"/>
    </location>
</feature>
<dbReference type="RefSeq" id="WP_220588480.1">
    <property type="nucleotide sequence ID" value="NZ_RKLQ01000002.1"/>
</dbReference>
<dbReference type="EMBL" id="RKLQ01000002">
    <property type="protein sequence ID" value="MBX0304258.1"/>
    <property type="molecule type" value="Genomic_DNA"/>
</dbReference>
<gene>
    <name evidence="3" type="ORF">EGD98_11320</name>
</gene>
<keyword evidence="4" id="KW-1185">Reference proteome</keyword>
<accession>A0A8J8CBF5</accession>
<keyword evidence="2" id="KW-0472">Membrane</keyword>
<keyword evidence="2" id="KW-1133">Transmembrane helix</keyword>
<feature type="compositionally biased region" description="Basic and acidic residues" evidence="1">
    <location>
        <begin position="345"/>
        <end position="358"/>
    </location>
</feature>
<evidence type="ECO:0008006" key="5">
    <source>
        <dbReference type="Google" id="ProtNLM"/>
    </source>
</evidence>
<reference evidence="3" key="1">
    <citation type="submission" date="2021-06" db="EMBL/GenBank/DDBJ databases">
        <title>Halomicroarcula sp. F24A a new haloarchaeum isolated from saline soil.</title>
        <authorList>
            <person name="Duran-Viseras A."/>
            <person name="Sanchez-Porro C."/>
            <person name="Ventosa A."/>
        </authorList>
    </citation>
    <scope>NUCLEOTIDE SEQUENCE</scope>
    <source>
        <strain evidence="3">F24A</strain>
    </source>
</reference>
<feature type="transmembrane region" description="Helical" evidence="2">
    <location>
        <begin position="66"/>
        <end position="98"/>
    </location>
</feature>
<evidence type="ECO:0000256" key="1">
    <source>
        <dbReference type="SAM" id="MobiDB-lite"/>
    </source>
</evidence>
<feature type="region of interest" description="Disordered" evidence="1">
    <location>
        <begin position="340"/>
        <end position="369"/>
    </location>
</feature>
<feature type="transmembrane region" description="Helical" evidence="2">
    <location>
        <begin position="110"/>
        <end position="131"/>
    </location>
</feature>
<comment type="caution">
    <text evidence="3">The sequence shown here is derived from an EMBL/GenBank/DDBJ whole genome shotgun (WGS) entry which is preliminary data.</text>
</comment>
<protein>
    <recommendedName>
        <fullName evidence="5">Zn-dependent protease with chaperone function</fullName>
    </recommendedName>
</protein>
<name>A0A8J8CBF5_9EURY</name>
<sequence length="369" mass="39734">MSLVVASTLYARRVRRYDSERAAAMLDSAGGTVLGAFATVAVLALVGSNAAPLNDGLAVAFPAGGWRFVGTVSVAALFAGLLAGGILVCYVPLAFALVTATETDRTAPELLGRLARPLLVYALVLTPLLTVRWWPQFGLAALLATLAALRALWHLLSPQLVRFTHRTRPLREEERERLEAASAAVEFEPHAVSVLDSERSPKLGMSYFGIPGRRTVLVAEQFLSNADESQLRVALSHLDAICRTRVTERRTAILSGGLLGCAFLLSPLSPLSAFGTLLALAALAAGVVAGLWRLSAKLYRADRVTADRVGARELLALFEWWLDECGQPESTHGRLATVLTSQPPQDRRLDRLRERADDPAEPDGQNPAD</sequence>
<dbReference type="Proteomes" id="UP000783863">
    <property type="component" value="Unassembled WGS sequence"/>
</dbReference>
<evidence type="ECO:0000313" key="4">
    <source>
        <dbReference type="Proteomes" id="UP000783863"/>
    </source>
</evidence>
<feature type="transmembrane region" description="Helical" evidence="2">
    <location>
        <begin position="251"/>
        <end position="268"/>
    </location>
</feature>
<evidence type="ECO:0000256" key="2">
    <source>
        <dbReference type="SAM" id="Phobius"/>
    </source>
</evidence>
<organism evidence="3 4">
    <name type="scientific">Haloarcula salinisoli</name>
    <dbReference type="NCBI Taxonomy" id="2487746"/>
    <lineage>
        <taxon>Archaea</taxon>
        <taxon>Methanobacteriati</taxon>
        <taxon>Methanobacteriota</taxon>
        <taxon>Stenosarchaea group</taxon>
        <taxon>Halobacteria</taxon>
        <taxon>Halobacteriales</taxon>
        <taxon>Haloarculaceae</taxon>
        <taxon>Haloarcula</taxon>
    </lineage>
</organism>
<keyword evidence="2" id="KW-0812">Transmembrane</keyword>